<protein>
    <submittedName>
        <fullName evidence="1">Uncharacterized protein</fullName>
    </submittedName>
</protein>
<organism evidence="1 2">
    <name type="scientific">Petrolisthes manimaculis</name>
    <dbReference type="NCBI Taxonomy" id="1843537"/>
    <lineage>
        <taxon>Eukaryota</taxon>
        <taxon>Metazoa</taxon>
        <taxon>Ecdysozoa</taxon>
        <taxon>Arthropoda</taxon>
        <taxon>Crustacea</taxon>
        <taxon>Multicrustacea</taxon>
        <taxon>Malacostraca</taxon>
        <taxon>Eumalacostraca</taxon>
        <taxon>Eucarida</taxon>
        <taxon>Decapoda</taxon>
        <taxon>Pleocyemata</taxon>
        <taxon>Anomura</taxon>
        <taxon>Galatheoidea</taxon>
        <taxon>Porcellanidae</taxon>
        <taxon>Petrolisthes</taxon>
    </lineage>
</organism>
<keyword evidence="2" id="KW-1185">Reference proteome</keyword>
<evidence type="ECO:0000313" key="2">
    <source>
        <dbReference type="Proteomes" id="UP001292094"/>
    </source>
</evidence>
<evidence type="ECO:0000313" key="1">
    <source>
        <dbReference type="EMBL" id="KAK4289111.1"/>
    </source>
</evidence>
<proteinExistence type="predicted"/>
<name>A0AAE1NI44_9EUCA</name>
<gene>
    <name evidence="1" type="ORF">Pmani_037905</name>
</gene>
<comment type="caution">
    <text evidence="1">The sequence shown here is derived from an EMBL/GenBank/DDBJ whole genome shotgun (WGS) entry which is preliminary data.</text>
</comment>
<reference evidence="1" key="1">
    <citation type="submission" date="2023-11" db="EMBL/GenBank/DDBJ databases">
        <title>Genome assemblies of two species of porcelain crab, Petrolisthes cinctipes and Petrolisthes manimaculis (Anomura: Porcellanidae).</title>
        <authorList>
            <person name="Angst P."/>
        </authorList>
    </citation>
    <scope>NUCLEOTIDE SEQUENCE</scope>
    <source>
        <strain evidence="1">PB745_02</strain>
        <tissue evidence="1">Gill</tissue>
    </source>
</reference>
<accession>A0AAE1NI44</accession>
<sequence length="92" mass="10102">MVRQFGSEGRNNLRTDYHQGILNLDNGSGSNRDTHTSRIPLTIIVADASGGGVGRGIILGASTLASTTQHRRGLFEGDQLKEEECEWTWMNE</sequence>
<dbReference type="EMBL" id="JAWZYT010005984">
    <property type="protein sequence ID" value="KAK4289111.1"/>
    <property type="molecule type" value="Genomic_DNA"/>
</dbReference>
<dbReference type="AlphaFoldDB" id="A0AAE1NI44"/>
<dbReference type="Proteomes" id="UP001292094">
    <property type="component" value="Unassembled WGS sequence"/>
</dbReference>